<dbReference type="PROSITE" id="PS51257">
    <property type="entry name" value="PROKAR_LIPOPROTEIN"/>
    <property type="match status" value="1"/>
</dbReference>
<dbReference type="AlphaFoldDB" id="A0A6I8TW29"/>
<dbReference type="EnsemblMetazoa" id="AAEL019526-RA">
    <property type="protein sequence ID" value="AAEL019526-PA"/>
    <property type="gene ID" value="AAEL019526"/>
</dbReference>
<feature type="compositionally biased region" description="Low complexity" evidence="2">
    <location>
        <begin position="231"/>
        <end position="240"/>
    </location>
</feature>
<feature type="coiled-coil region" evidence="1">
    <location>
        <begin position="161"/>
        <end position="202"/>
    </location>
</feature>
<evidence type="ECO:0000313" key="5">
    <source>
        <dbReference type="Proteomes" id="UP000008820"/>
    </source>
</evidence>
<feature type="compositionally biased region" description="Polar residues" evidence="2">
    <location>
        <begin position="241"/>
        <end position="261"/>
    </location>
</feature>
<dbReference type="OrthoDB" id="10539545at2759"/>
<gene>
    <name evidence="4" type="primary">110676173</name>
</gene>
<feature type="region of interest" description="Disordered" evidence="2">
    <location>
        <begin position="231"/>
        <end position="272"/>
    </location>
</feature>
<feature type="chain" id="PRO_5043972030" description="Secreted protein" evidence="3">
    <location>
        <begin position="21"/>
        <end position="272"/>
    </location>
</feature>
<accession>A0A6I8TW29</accession>
<evidence type="ECO:0000313" key="4">
    <source>
        <dbReference type="EnsemblMetazoa" id="AAEL019526-PA"/>
    </source>
</evidence>
<reference evidence="4" key="2">
    <citation type="submission" date="2020-05" db="UniProtKB">
        <authorList>
            <consortium name="EnsemblMetazoa"/>
        </authorList>
    </citation>
    <scope>IDENTIFICATION</scope>
    <source>
        <strain evidence="4">LVP_AGWG</strain>
    </source>
</reference>
<evidence type="ECO:0000256" key="2">
    <source>
        <dbReference type="SAM" id="MobiDB-lite"/>
    </source>
</evidence>
<proteinExistence type="predicted"/>
<evidence type="ECO:0008006" key="6">
    <source>
        <dbReference type="Google" id="ProtNLM"/>
    </source>
</evidence>
<keyword evidence="1" id="KW-0175">Coiled coil</keyword>
<organism evidence="4 5">
    <name type="scientific">Aedes aegypti</name>
    <name type="common">Yellowfever mosquito</name>
    <name type="synonym">Culex aegypti</name>
    <dbReference type="NCBI Taxonomy" id="7159"/>
    <lineage>
        <taxon>Eukaryota</taxon>
        <taxon>Metazoa</taxon>
        <taxon>Ecdysozoa</taxon>
        <taxon>Arthropoda</taxon>
        <taxon>Hexapoda</taxon>
        <taxon>Insecta</taxon>
        <taxon>Pterygota</taxon>
        <taxon>Neoptera</taxon>
        <taxon>Endopterygota</taxon>
        <taxon>Diptera</taxon>
        <taxon>Nematocera</taxon>
        <taxon>Culicoidea</taxon>
        <taxon>Culicidae</taxon>
        <taxon>Culicinae</taxon>
        <taxon>Aedini</taxon>
        <taxon>Aedes</taxon>
        <taxon>Stegomyia</taxon>
    </lineage>
</organism>
<protein>
    <recommendedName>
        <fullName evidence="6">Secreted protein</fullName>
    </recommendedName>
</protein>
<reference evidence="4 5" key="1">
    <citation type="submission" date="2017-06" db="EMBL/GenBank/DDBJ databases">
        <title>Aedes aegypti genome working group (AGWG) sequencing and assembly.</title>
        <authorList>
            <consortium name="Aedes aegypti Genome Working Group (AGWG)"/>
            <person name="Matthews B.J."/>
        </authorList>
    </citation>
    <scope>NUCLEOTIDE SEQUENCE [LARGE SCALE GENOMIC DNA]</scope>
    <source>
        <strain evidence="4 5">LVP_AGWG</strain>
    </source>
</reference>
<evidence type="ECO:0000256" key="3">
    <source>
        <dbReference type="SAM" id="SignalP"/>
    </source>
</evidence>
<name>A0A6I8TW29_AEDAE</name>
<feature type="signal peptide" evidence="3">
    <location>
        <begin position="1"/>
        <end position="20"/>
    </location>
</feature>
<dbReference type="Proteomes" id="UP000008820">
    <property type="component" value="Chromosome 2"/>
</dbReference>
<keyword evidence="3" id="KW-0732">Signal</keyword>
<sequence>MRSLLFTALVVMIACALVQCEESCLQYIDSLEQIHQQLINEAHNHNYNMQVYGGKSYVSRTSYILKMLNAEISAAQQESYYGSYSHNKYNKNGRGKPTNGCKELEDEILTKSREFGIEKIGLEDNLQRLRKVLQYQQDKSNFYFQENEECKLQKYYSEGNKTELEAEIQTLKANRAKLEKTIKSLNVTVHKLESDKKKLQAKINANSPAIHGTTGIEYPIGAREIVGTTSSTTTTEASAAVQNVTSETSSGDDVGSDQTSVIPDIDLRNSAS</sequence>
<keyword evidence="5" id="KW-1185">Reference proteome</keyword>
<evidence type="ECO:0000256" key="1">
    <source>
        <dbReference type="SAM" id="Coils"/>
    </source>
</evidence>
<dbReference type="InParanoid" id="A0A6I8TW29"/>